<sequence>MSGRRYAFQYAVLRAVPRVDRGEFVNIGVILYCQQLELLRAAVAVDEVRLRALDPEVDLDAVRTAALATVGACHHGVGSARENTGLATRFGMLVAPRSTVVQPSPVHAGISEDPEQTLVDLMSRLVGPTRSVSNDQVSNAPVSDLLGTDPPG</sequence>
<protein>
    <submittedName>
        <fullName evidence="2">DUF3037 domain-containing protein</fullName>
    </submittedName>
</protein>
<evidence type="ECO:0000313" key="2">
    <source>
        <dbReference type="EMBL" id="GAA3614311.1"/>
    </source>
</evidence>
<feature type="compositionally biased region" description="Polar residues" evidence="1">
    <location>
        <begin position="130"/>
        <end position="141"/>
    </location>
</feature>
<dbReference type="InterPro" id="IPR021398">
    <property type="entry name" value="DUF3037"/>
</dbReference>
<dbReference type="Pfam" id="PF11236">
    <property type="entry name" value="DUF3037"/>
    <property type="match status" value="1"/>
</dbReference>
<dbReference type="EMBL" id="BAABAB010000010">
    <property type="protein sequence ID" value="GAA3614311.1"/>
    <property type="molecule type" value="Genomic_DNA"/>
</dbReference>
<keyword evidence="3" id="KW-1185">Reference proteome</keyword>
<accession>A0ABP6ZPH8</accession>
<comment type="caution">
    <text evidence="2">The sequence shown here is derived from an EMBL/GenBank/DDBJ whole genome shotgun (WGS) entry which is preliminary data.</text>
</comment>
<proteinExistence type="predicted"/>
<name>A0ABP6ZPH8_9ACTN</name>
<reference evidence="3" key="1">
    <citation type="journal article" date="2019" name="Int. J. Syst. Evol. Microbiol.">
        <title>The Global Catalogue of Microorganisms (GCM) 10K type strain sequencing project: providing services to taxonomists for standard genome sequencing and annotation.</title>
        <authorList>
            <consortium name="The Broad Institute Genomics Platform"/>
            <consortium name="The Broad Institute Genome Sequencing Center for Infectious Disease"/>
            <person name="Wu L."/>
            <person name="Ma J."/>
        </authorList>
    </citation>
    <scope>NUCLEOTIDE SEQUENCE [LARGE SCALE GENOMIC DNA]</scope>
    <source>
        <strain evidence="3">JCM 16929</strain>
    </source>
</reference>
<evidence type="ECO:0000256" key="1">
    <source>
        <dbReference type="SAM" id="MobiDB-lite"/>
    </source>
</evidence>
<dbReference type="Proteomes" id="UP001501490">
    <property type="component" value="Unassembled WGS sequence"/>
</dbReference>
<organism evidence="2 3">
    <name type="scientific">Microlunatus ginsengisoli</name>
    <dbReference type="NCBI Taxonomy" id="363863"/>
    <lineage>
        <taxon>Bacteria</taxon>
        <taxon>Bacillati</taxon>
        <taxon>Actinomycetota</taxon>
        <taxon>Actinomycetes</taxon>
        <taxon>Propionibacteriales</taxon>
        <taxon>Propionibacteriaceae</taxon>
        <taxon>Microlunatus</taxon>
    </lineage>
</organism>
<dbReference type="RefSeq" id="WP_344803023.1">
    <property type="nucleotide sequence ID" value="NZ_BAABAB010000010.1"/>
</dbReference>
<gene>
    <name evidence="2" type="ORF">GCM10022236_15270</name>
</gene>
<evidence type="ECO:0000313" key="3">
    <source>
        <dbReference type="Proteomes" id="UP001501490"/>
    </source>
</evidence>
<feature type="region of interest" description="Disordered" evidence="1">
    <location>
        <begin position="130"/>
        <end position="152"/>
    </location>
</feature>